<dbReference type="PANTHER" id="PTHR47634">
    <property type="entry name" value="PROTEIN KINASE DOMAIN-CONTAINING PROTEIN-RELATED"/>
    <property type="match status" value="1"/>
</dbReference>
<dbReference type="RefSeq" id="XP_025515481.1">
    <property type="nucleotide sequence ID" value="XM_025661664.1"/>
</dbReference>
<sequence>MDSCAYLSLQVGDRLTEGRYRRVHKLGHGGHSTIWLARDLQNSRYVAVKVIIAFSSGNTDEPGLLRYLRASSEKPGGDLVRPLLDEFWVAGPVKRHRCWIELFSAQLAQSIIDQLIPGIAFLHSENIAHGDM</sequence>
<comment type="catalytic activity">
    <reaction evidence="8">
        <text>L-seryl-[protein] + ATP = O-phospho-L-seryl-[protein] + ADP + H(+)</text>
        <dbReference type="Rhea" id="RHEA:17989"/>
        <dbReference type="Rhea" id="RHEA-COMP:9863"/>
        <dbReference type="Rhea" id="RHEA-COMP:11604"/>
        <dbReference type="ChEBI" id="CHEBI:15378"/>
        <dbReference type="ChEBI" id="CHEBI:29999"/>
        <dbReference type="ChEBI" id="CHEBI:30616"/>
        <dbReference type="ChEBI" id="CHEBI:83421"/>
        <dbReference type="ChEBI" id="CHEBI:456216"/>
        <dbReference type="EC" id="2.7.11.1"/>
    </reaction>
</comment>
<dbReference type="InterPro" id="IPR011009">
    <property type="entry name" value="Kinase-like_dom_sf"/>
</dbReference>
<organism evidence="11 12">
    <name type="scientific">Aspergillus piperis CBS 112811</name>
    <dbReference type="NCBI Taxonomy" id="1448313"/>
    <lineage>
        <taxon>Eukaryota</taxon>
        <taxon>Fungi</taxon>
        <taxon>Dikarya</taxon>
        <taxon>Ascomycota</taxon>
        <taxon>Pezizomycotina</taxon>
        <taxon>Eurotiomycetes</taxon>
        <taxon>Eurotiomycetidae</taxon>
        <taxon>Eurotiales</taxon>
        <taxon>Aspergillaceae</taxon>
        <taxon>Aspergillus</taxon>
        <taxon>Aspergillus subgen. Circumdati</taxon>
    </lineage>
</organism>
<evidence type="ECO:0000256" key="1">
    <source>
        <dbReference type="ARBA" id="ARBA00012513"/>
    </source>
</evidence>
<evidence type="ECO:0000256" key="5">
    <source>
        <dbReference type="ARBA" id="ARBA00022777"/>
    </source>
</evidence>
<evidence type="ECO:0000256" key="3">
    <source>
        <dbReference type="ARBA" id="ARBA00022679"/>
    </source>
</evidence>
<dbReference type="PANTHER" id="PTHR47634:SF24">
    <property type="entry name" value="SRSF PROTEIN KINASE 3-LIKE ISOFORM X1"/>
    <property type="match status" value="1"/>
</dbReference>
<feature type="binding site" evidence="9">
    <location>
        <position position="49"/>
    </location>
    <ligand>
        <name>ATP</name>
        <dbReference type="ChEBI" id="CHEBI:30616"/>
    </ligand>
</feature>
<dbReference type="GO" id="GO:0000245">
    <property type="term" value="P:spliceosomal complex assembly"/>
    <property type="evidence" value="ECO:0007669"/>
    <property type="project" value="TreeGrafter"/>
</dbReference>
<keyword evidence="4 9" id="KW-0547">Nucleotide-binding</keyword>
<dbReference type="GO" id="GO:0005524">
    <property type="term" value="F:ATP binding"/>
    <property type="evidence" value="ECO:0007669"/>
    <property type="project" value="UniProtKB-UniRule"/>
</dbReference>
<dbReference type="GO" id="GO:0050684">
    <property type="term" value="P:regulation of mRNA processing"/>
    <property type="evidence" value="ECO:0007669"/>
    <property type="project" value="TreeGrafter"/>
</dbReference>
<dbReference type="InterPro" id="IPR000719">
    <property type="entry name" value="Prot_kinase_dom"/>
</dbReference>
<comment type="catalytic activity">
    <reaction evidence="7">
        <text>L-threonyl-[protein] + ATP = O-phospho-L-threonyl-[protein] + ADP + H(+)</text>
        <dbReference type="Rhea" id="RHEA:46608"/>
        <dbReference type="Rhea" id="RHEA-COMP:11060"/>
        <dbReference type="Rhea" id="RHEA-COMP:11605"/>
        <dbReference type="ChEBI" id="CHEBI:15378"/>
        <dbReference type="ChEBI" id="CHEBI:30013"/>
        <dbReference type="ChEBI" id="CHEBI:30616"/>
        <dbReference type="ChEBI" id="CHEBI:61977"/>
        <dbReference type="ChEBI" id="CHEBI:456216"/>
        <dbReference type="EC" id="2.7.11.1"/>
    </reaction>
</comment>
<keyword evidence="2" id="KW-0723">Serine/threonine-protein kinase</keyword>
<keyword evidence="12" id="KW-1185">Reference proteome</keyword>
<dbReference type="EMBL" id="KZ825062">
    <property type="protein sequence ID" value="RAH57559.1"/>
    <property type="molecule type" value="Genomic_DNA"/>
</dbReference>
<dbReference type="GeneID" id="37165066"/>
<dbReference type="InterPro" id="IPR051334">
    <property type="entry name" value="SRPK"/>
</dbReference>
<evidence type="ECO:0000259" key="10">
    <source>
        <dbReference type="PROSITE" id="PS50011"/>
    </source>
</evidence>
<accession>A0A8G1VL90</accession>
<keyword evidence="3" id="KW-0808">Transferase</keyword>
<proteinExistence type="predicted"/>
<evidence type="ECO:0000256" key="6">
    <source>
        <dbReference type="ARBA" id="ARBA00022840"/>
    </source>
</evidence>
<dbReference type="InterPro" id="IPR017441">
    <property type="entry name" value="Protein_kinase_ATP_BS"/>
</dbReference>
<dbReference type="GO" id="GO:0004674">
    <property type="term" value="F:protein serine/threonine kinase activity"/>
    <property type="evidence" value="ECO:0007669"/>
    <property type="project" value="UniProtKB-KW"/>
</dbReference>
<reference evidence="11 12" key="1">
    <citation type="submission" date="2018-02" db="EMBL/GenBank/DDBJ databases">
        <title>The genomes of Aspergillus section Nigri reveals drivers in fungal speciation.</title>
        <authorList>
            <consortium name="DOE Joint Genome Institute"/>
            <person name="Vesth T.C."/>
            <person name="Nybo J."/>
            <person name="Theobald S."/>
            <person name="Brandl J."/>
            <person name="Frisvad J.C."/>
            <person name="Nielsen K.F."/>
            <person name="Lyhne E.K."/>
            <person name="Kogle M.E."/>
            <person name="Kuo A."/>
            <person name="Riley R."/>
            <person name="Clum A."/>
            <person name="Nolan M."/>
            <person name="Lipzen A."/>
            <person name="Salamov A."/>
            <person name="Henrissat B."/>
            <person name="Wiebenga A."/>
            <person name="De vries R.P."/>
            <person name="Grigoriev I.V."/>
            <person name="Mortensen U.H."/>
            <person name="Andersen M.R."/>
            <person name="Baker S.E."/>
        </authorList>
    </citation>
    <scope>NUCLEOTIDE SEQUENCE [LARGE SCALE GENOMIC DNA]</scope>
    <source>
        <strain evidence="11 12">CBS 112811</strain>
    </source>
</reference>
<dbReference type="GO" id="GO:0005737">
    <property type="term" value="C:cytoplasm"/>
    <property type="evidence" value="ECO:0007669"/>
    <property type="project" value="TreeGrafter"/>
</dbReference>
<dbReference type="EC" id="2.7.11.1" evidence="1"/>
<evidence type="ECO:0000256" key="7">
    <source>
        <dbReference type="ARBA" id="ARBA00047899"/>
    </source>
</evidence>
<dbReference type="PROSITE" id="PS00107">
    <property type="entry name" value="PROTEIN_KINASE_ATP"/>
    <property type="match status" value="1"/>
</dbReference>
<dbReference type="GO" id="GO:0005634">
    <property type="term" value="C:nucleus"/>
    <property type="evidence" value="ECO:0007669"/>
    <property type="project" value="TreeGrafter"/>
</dbReference>
<evidence type="ECO:0000256" key="4">
    <source>
        <dbReference type="ARBA" id="ARBA00022741"/>
    </source>
</evidence>
<name>A0A8G1VL90_9EURO</name>
<dbReference type="Proteomes" id="UP000249526">
    <property type="component" value="Unassembled WGS sequence"/>
</dbReference>
<feature type="domain" description="Protein kinase" evidence="10">
    <location>
        <begin position="20"/>
        <end position="132"/>
    </location>
</feature>
<dbReference type="Gene3D" id="3.30.200.20">
    <property type="entry name" value="Phosphorylase Kinase, domain 1"/>
    <property type="match status" value="1"/>
</dbReference>
<dbReference type="Gene3D" id="1.10.510.10">
    <property type="entry name" value="Transferase(Phosphotransferase) domain 1"/>
    <property type="match status" value="1"/>
</dbReference>
<dbReference type="AlphaFoldDB" id="A0A8G1VL90"/>
<evidence type="ECO:0000313" key="11">
    <source>
        <dbReference type="EMBL" id="RAH57559.1"/>
    </source>
</evidence>
<evidence type="ECO:0000313" key="12">
    <source>
        <dbReference type="Proteomes" id="UP000249526"/>
    </source>
</evidence>
<dbReference type="PROSITE" id="PS50011">
    <property type="entry name" value="PROTEIN_KINASE_DOM"/>
    <property type="match status" value="1"/>
</dbReference>
<keyword evidence="6 9" id="KW-0067">ATP-binding</keyword>
<evidence type="ECO:0000256" key="9">
    <source>
        <dbReference type="PROSITE-ProRule" id="PRU10141"/>
    </source>
</evidence>
<dbReference type="SUPFAM" id="SSF56112">
    <property type="entry name" value="Protein kinase-like (PK-like)"/>
    <property type="match status" value="1"/>
</dbReference>
<evidence type="ECO:0000256" key="2">
    <source>
        <dbReference type="ARBA" id="ARBA00022527"/>
    </source>
</evidence>
<dbReference type="GO" id="GO:0035556">
    <property type="term" value="P:intracellular signal transduction"/>
    <property type="evidence" value="ECO:0007669"/>
    <property type="project" value="TreeGrafter"/>
</dbReference>
<evidence type="ECO:0000256" key="8">
    <source>
        <dbReference type="ARBA" id="ARBA00048679"/>
    </source>
</evidence>
<keyword evidence="5 11" id="KW-0418">Kinase</keyword>
<protein>
    <recommendedName>
        <fullName evidence="1">non-specific serine/threonine protein kinase</fullName>
        <ecNumber evidence="1">2.7.11.1</ecNumber>
    </recommendedName>
</protein>
<gene>
    <name evidence="11" type="ORF">BO85DRAFT_459593</name>
</gene>